<comment type="caution">
    <text evidence="1">The sequence shown here is derived from an EMBL/GenBank/DDBJ whole genome shotgun (WGS) entry which is preliminary data.</text>
</comment>
<sequence>MTRYMSRDRFLAIYRRLGAPLKDTDPAEAHELWETIYSGENSDNEIMQFGRETAPTTRYEGLSDHAREESIYVLLLTTAFDRWDPPLGKVRRFPVRLPKGVKATKLPAKGQPPNLLDLPRFIKLNEDKSYDPAIEERQRASYASPWNLRSSGYQSNEKGDTVILCLLLVKEAKLAFGLSSFTFGGATDALHHHRMRSLWGQSVP</sequence>
<accession>A0ABP0DMS5</accession>
<evidence type="ECO:0000313" key="1">
    <source>
        <dbReference type="EMBL" id="CAK7269595.1"/>
    </source>
</evidence>
<dbReference type="Proteomes" id="UP001642501">
    <property type="component" value="Unassembled WGS sequence"/>
</dbReference>
<reference evidence="1 2" key="1">
    <citation type="submission" date="2024-01" db="EMBL/GenBank/DDBJ databases">
        <authorList>
            <person name="Allen C."/>
            <person name="Tagirdzhanova G."/>
        </authorList>
    </citation>
    <scope>NUCLEOTIDE SEQUENCE [LARGE SCALE GENOMIC DNA]</scope>
    <source>
        <strain evidence="1 2">CBS 573.63</strain>
    </source>
</reference>
<gene>
    <name evidence="1" type="ORF">SEPCBS57363_003679</name>
</gene>
<dbReference type="EMBL" id="CAWUOM010000061">
    <property type="protein sequence ID" value="CAK7269595.1"/>
    <property type="molecule type" value="Genomic_DNA"/>
</dbReference>
<protein>
    <submittedName>
        <fullName evidence="1">Uncharacterized protein</fullName>
    </submittedName>
</protein>
<name>A0ABP0DMS5_9PEZI</name>
<proteinExistence type="predicted"/>
<evidence type="ECO:0000313" key="2">
    <source>
        <dbReference type="Proteomes" id="UP001642501"/>
    </source>
</evidence>
<keyword evidence="2" id="KW-1185">Reference proteome</keyword>
<organism evidence="1 2">
    <name type="scientific">Sporothrix epigloea</name>
    <dbReference type="NCBI Taxonomy" id="1892477"/>
    <lineage>
        <taxon>Eukaryota</taxon>
        <taxon>Fungi</taxon>
        <taxon>Dikarya</taxon>
        <taxon>Ascomycota</taxon>
        <taxon>Pezizomycotina</taxon>
        <taxon>Sordariomycetes</taxon>
        <taxon>Sordariomycetidae</taxon>
        <taxon>Ophiostomatales</taxon>
        <taxon>Ophiostomataceae</taxon>
        <taxon>Sporothrix</taxon>
    </lineage>
</organism>